<protein>
    <submittedName>
        <fullName evidence="1">Uncharacterized protein</fullName>
    </submittedName>
</protein>
<sequence>MVTEGCRKARGNPVMEKNDSITVGTSAFTTWFVAHYSYTLQTAVEKGRDRDAAFSGRDTGALHARPGCLLWRRT</sequence>
<keyword evidence="2" id="KW-1185">Reference proteome</keyword>
<organism evidence="1 2">
    <name type="scientific">Ancylostoma ceylanicum</name>
    <dbReference type="NCBI Taxonomy" id="53326"/>
    <lineage>
        <taxon>Eukaryota</taxon>
        <taxon>Metazoa</taxon>
        <taxon>Ecdysozoa</taxon>
        <taxon>Nematoda</taxon>
        <taxon>Chromadorea</taxon>
        <taxon>Rhabditida</taxon>
        <taxon>Rhabditina</taxon>
        <taxon>Rhabditomorpha</taxon>
        <taxon>Strongyloidea</taxon>
        <taxon>Ancylostomatidae</taxon>
        <taxon>Ancylostomatinae</taxon>
        <taxon>Ancylostoma</taxon>
    </lineage>
</organism>
<reference evidence="2" key="1">
    <citation type="journal article" date="2015" name="Nat. Genet.">
        <title>The genome and transcriptome of the zoonotic hookworm Ancylostoma ceylanicum identify infection-specific gene families.</title>
        <authorList>
            <person name="Schwarz E.M."/>
            <person name="Hu Y."/>
            <person name="Antoshechkin I."/>
            <person name="Miller M.M."/>
            <person name="Sternberg P.W."/>
            <person name="Aroian R.V."/>
        </authorList>
    </citation>
    <scope>NUCLEOTIDE SEQUENCE</scope>
    <source>
        <strain evidence="2">HY135</strain>
    </source>
</reference>
<dbReference type="AlphaFoldDB" id="A0A016WT37"/>
<comment type="caution">
    <text evidence="1">The sequence shown here is derived from an EMBL/GenBank/DDBJ whole genome shotgun (WGS) entry which is preliminary data.</text>
</comment>
<accession>A0A016WT37</accession>
<evidence type="ECO:0000313" key="1">
    <source>
        <dbReference type="EMBL" id="EYC42178.1"/>
    </source>
</evidence>
<gene>
    <name evidence="1" type="primary">Acey_s0540.g3156</name>
    <name evidence="1" type="ORF">Y032_0540g3156</name>
</gene>
<proteinExistence type="predicted"/>
<evidence type="ECO:0000313" key="2">
    <source>
        <dbReference type="Proteomes" id="UP000024635"/>
    </source>
</evidence>
<name>A0A016WT37_9BILA</name>
<dbReference type="EMBL" id="JARK01000140">
    <property type="protein sequence ID" value="EYC42178.1"/>
    <property type="molecule type" value="Genomic_DNA"/>
</dbReference>
<dbReference type="Proteomes" id="UP000024635">
    <property type="component" value="Unassembled WGS sequence"/>
</dbReference>